<dbReference type="Proteomes" id="UP000266177">
    <property type="component" value="Unassembled WGS sequence"/>
</dbReference>
<comment type="caution">
    <text evidence="1">The sequence shown here is derived from an EMBL/GenBank/DDBJ whole genome shotgun (WGS) entry which is preliminary data.</text>
</comment>
<gene>
    <name evidence="1" type="ORF">DQX05_03150</name>
</gene>
<dbReference type="RefSeq" id="WP_119790820.1">
    <property type="nucleotide sequence ID" value="NZ_QYZD01000002.1"/>
</dbReference>
<name>A0A3A3GRA6_PANTH</name>
<accession>A0A3A3GRA6</accession>
<evidence type="ECO:0000313" key="1">
    <source>
        <dbReference type="EMBL" id="RJG25915.1"/>
    </source>
</evidence>
<proteinExistence type="predicted"/>
<protein>
    <submittedName>
        <fullName evidence="1">Transposase</fullName>
    </submittedName>
</protein>
<organism evidence="1 2">
    <name type="scientific">Paenibacillus thiaminolyticus</name>
    <name type="common">Bacillus thiaminolyticus</name>
    <dbReference type="NCBI Taxonomy" id="49283"/>
    <lineage>
        <taxon>Bacteria</taxon>
        <taxon>Bacillati</taxon>
        <taxon>Bacillota</taxon>
        <taxon>Bacilli</taxon>
        <taxon>Bacillales</taxon>
        <taxon>Paenibacillaceae</taxon>
        <taxon>Paenibacillus</taxon>
    </lineage>
</organism>
<sequence>MRKKWSVQEKLVVLQALKSGQGGIETTAKMYGIGATTHIEWRDRYEQYGYKGLEHLAHNRSYSTELKLQAVKDYLSGKFTQSRVIHKC</sequence>
<dbReference type="OrthoDB" id="9797531at2"/>
<dbReference type="GO" id="GO:0043565">
    <property type="term" value="F:sequence-specific DNA binding"/>
    <property type="evidence" value="ECO:0007669"/>
    <property type="project" value="InterPro"/>
</dbReference>
<dbReference type="AlphaFoldDB" id="A0A3A3GRA6"/>
<dbReference type="InterPro" id="IPR036388">
    <property type="entry name" value="WH-like_DNA-bd_sf"/>
</dbReference>
<evidence type="ECO:0000313" key="2">
    <source>
        <dbReference type="Proteomes" id="UP000266177"/>
    </source>
</evidence>
<reference evidence="1 2" key="1">
    <citation type="submission" date="2018-09" db="EMBL/GenBank/DDBJ databases">
        <title>Paenibacillus SK2017-BO5.</title>
        <authorList>
            <person name="Piskunova J.V."/>
            <person name="Dubiley S.A."/>
            <person name="Severinov K.V."/>
        </authorList>
    </citation>
    <scope>NUCLEOTIDE SEQUENCE [LARGE SCALE GENOMIC DNA]</scope>
    <source>
        <strain evidence="1 2">BO5</strain>
    </source>
</reference>
<dbReference type="EMBL" id="QYZD01000002">
    <property type="protein sequence ID" value="RJG25915.1"/>
    <property type="molecule type" value="Genomic_DNA"/>
</dbReference>
<dbReference type="Gene3D" id="1.10.10.10">
    <property type="entry name" value="Winged helix-like DNA-binding domain superfamily/Winged helix DNA-binding domain"/>
    <property type="match status" value="1"/>
</dbReference>
<dbReference type="SUPFAM" id="SSF48295">
    <property type="entry name" value="TrpR-like"/>
    <property type="match status" value="1"/>
</dbReference>
<dbReference type="InterPro" id="IPR010921">
    <property type="entry name" value="Trp_repressor/repl_initiator"/>
</dbReference>